<dbReference type="InterPro" id="IPR055797">
    <property type="entry name" value="DUF7373"/>
</dbReference>
<dbReference type="Pfam" id="PF24088">
    <property type="entry name" value="DUF7373"/>
    <property type="match status" value="1"/>
</dbReference>
<feature type="domain" description="DUF7373" evidence="1">
    <location>
        <begin position="64"/>
        <end position="258"/>
    </location>
</feature>
<evidence type="ECO:0000313" key="4">
    <source>
        <dbReference type="Proteomes" id="UP000094008"/>
    </source>
</evidence>
<dbReference type="PROSITE" id="PS51257">
    <property type="entry name" value="PROKAR_LIPOPROTEIN"/>
    <property type="match status" value="1"/>
</dbReference>
<gene>
    <name evidence="3" type="ORF">A5779_12995</name>
</gene>
<evidence type="ECO:0000259" key="2">
    <source>
        <dbReference type="Pfam" id="PF24092"/>
    </source>
</evidence>
<dbReference type="EMBL" id="LZSY01000205">
    <property type="protein sequence ID" value="OBB79304.1"/>
    <property type="molecule type" value="Genomic_DNA"/>
</dbReference>
<dbReference type="AlphaFoldDB" id="A0A1A0V7V3"/>
<feature type="domain" description="DUF7373" evidence="2">
    <location>
        <begin position="280"/>
        <end position="398"/>
    </location>
</feature>
<proteinExistence type="predicted"/>
<dbReference type="InterPro" id="IPR056463">
    <property type="entry name" value="DUF7373_C"/>
</dbReference>
<evidence type="ECO:0000259" key="1">
    <source>
        <dbReference type="Pfam" id="PF24088"/>
    </source>
</evidence>
<organism evidence="3 4">
    <name type="scientific">Mycolicibacterium peregrinum</name>
    <name type="common">Mycobacterium peregrinum</name>
    <dbReference type="NCBI Taxonomy" id="43304"/>
    <lineage>
        <taxon>Bacteria</taxon>
        <taxon>Bacillati</taxon>
        <taxon>Actinomycetota</taxon>
        <taxon>Actinomycetes</taxon>
        <taxon>Mycobacteriales</taxon>
        <taxon>Mycobacteriaceae</taxon>
        <taxon>Mycolicibacterium</taxon>
    </lineage>
</organism>
<comment type="caution">
    <text evidence="3">The sequence shown here is derived from an EMBL/GenBank/DDBJ whole genome shotgun (WGS) entry which is preliminary data.</text>
</comment>
<name>A0A1A0V7V3_MYCPR</name>
<evidence type="ECO:0000313" key="3">
    <source>
        <dbReference type="EMBL" id="OBB79304.1"/>
    </source>
</evidence>
<accession>A0A1A0V7V3</accession>
<dbReference type="Pfam" id="PF24092">
    <property type="entry name" value="DUF7373_C"/>
    <property type="match status" value="1"/>
</dbReference>
<sequence length="400" mass="41745">MIHRVGAHRLPGVLGGVVALAMGVSGCSTVIEGSALKDPSVSAESVNTALLQPGNYPTTKQAPPEPSARAGAITDAHQLADHVIGPWQVDPALTQRLVTTIGPAIASPALNLVLRAPGADIANSHGFVNGFASGRAEPDQEIARRVELINVVMRFPNDQDATAVATDTHQQMEPPLDAASSDPVPVAGHPEALAKKALAKDGRTVVSSFTAHGQFVLFQEAVAVDGARAEALVSKTLDLQLPAIDSFQPTDPAQFATMDTDPTHLWIRTLPTGNKLIPVMGVYGASGALHFLQPGVQQWFETAGVDAVSIGTGGNRVYQARDAAAAATLADQVGKDYSDEAKPAGSVPGMPSAKCFFADKSALKYICTASADRWVMITASQQEKDAAQQLAAQYLILVGK</sequence>
<protein>
    <submittedName>
        <fullName evidence="3">Uncharacterized protein</fullName>
    </submittedName>
</protein>
<reference evidence="4" key="1">
    <citation type="submission" date="2016-06" db="EMBL/GenBank/DDBJ databases">
        <authorList>
            <person name="Sutton G."/>
            <person name="Brinkac L."/>
            <person name="Sanka R."/>
            <person name="Adams M."/>
            <person name="Lau E."/>
            <person name="Mehaffy C."/>
            <person name="Tameris M."/>
            <person name="Hatherill M."/>
            <person name="Hanekom W."/>
            <person name="Mahomed H."/>
            <person name="Mcshane H."/>
        </authorList>
    </citation>
    <scope>NUCLEOTIDE SEQUENCE [LARGE SCALE GENOMIC DNA]</scope>
    <source>
        <strain evidence="4">852002-10433_SCH5171157</strain>
    </source>
</reference>
<dbReference type="Proteomes" id="UP000094008">
    <property type="component" value="Unassembled WGS sequence"/>
</dbReference>